<dbReference type="EMBL" id="BLAG01000004">
    <property type="protein sequence ID" value="GES28272.1"/>
    <property type="molecule type" value="Genomic_DNA"/>
</dbReference>
<dbReference type="GeneID" id="96749345"/>
<reference evidence="1 2" key="1">
    <citation type="submission" date="2019-10" db="EMBL/GenBank/DDBJ databases">
        <title>Whole genome shotgun sequence of Streptomyces angustmyceticus NBRC 3934.</title>
        <authorList>
            <person name="Hosoyama A."/>
            <person name="Ichikawa N."/>
            <person name="Kimura A."/>
            <person name="Kitahashi Y."/>
            <person name="Komaki H."/>
            <person name="Uohara A."/>
        </authorList>
    </citation>
    <scope>NUCLEOTIDE SEQUENCE [LARGE SCALE GENOMIC DNA]</scope>
    <source>
        <strain evidence="1 2">NBRC 3934</strain>
    </source>
</reference>
<dbReference type="AlphaFoldDB" id="A0A5J4L7U0"/>
<dbReference type="InterPro" id="IPR014747">
    <property type="entry name" value="Bac_photo_RC_H_C"/>
</dbReference>
<dbReference type="OrthoDB" id="510842at2"/>
<organism evidence="1 2">
    <name type="scientific">Streptomyces angustmyceticus</name>
    <dbReference type="NCBI Taxonomy" id="285578"/>
    <lineage>
        <taxon>Bacteria</taxon>
        <taxon>Bacillati</taxon>
        <taxon>Actinomycetota</taxon>
        <taxon>Actinomycetes</taxon>
        <taxon>Kitasatosporales</taxon>
        <taxon>Streptomycetaceae</taxon>
        <taxon>Streptomyces</taxon>
    </lineage>
</organism>
<proteinExistence type="predicted"/>
<evidence type="ECO:0000313" key="1">
    <source>
        <dbReference type="EMBL" id="GES28272.1"/>
    </source>
</evidence>
<sequence>MKNIWTYPADVGYQGHEPLTGFTVETPDGTLGQVERQMNEPGRQHLIVDTSVWVFGKSLLVPAGIVRAIDTASRTVTVTHARDEIKAAPRFSFDSQTTEAAYLTEVDTYYAGLGQPAAL</sequence>
<keyword evidence="2" id="KW-1185">Reference proteome</keyword>
<dbReference type="SUPFAM" id="SSF50346">
    <property type="entry name" value="PRC-barrel domain"/>
    <property type="match status" value="1"/>
</dbReference>
<gene>
    <name evidence="1" type="ORF">San01_07590</name>
</gene>
<comment type="caution">
    <text evidence="1">The sequence shown here is derived from an EMBL/GenBank/DDBJ whole genome shotgun (WGS) entry which is preliminary data.</text>
</comment>
<accession>A0A5J4L7U0</accession>
<dbReference type="InterPro" id="IPR011033">
    <property type="entry name" value="PRC_barrel-like_sf"/>
</dbReference>
<dbReference type="GO" id="GO:0019684">
    <property type="term" value="P:photosynthesis, light reaction"/>
    <property type="evidence" value="ECO:0007669"/>
    <property type="project" value="InterPro"/>
</dbReference>
<protein>
    <recommendedName>
        <fullName evidence="3">PRC-barrel domain-containing protein</fullName>
    </recommendedName>
</protein>
<name>A0A5J4L7U0_9ACTN</name>
<dbReference type="Proteomes" id="UP000325598">
    <property type="component" value="Unassembled WGS sequence"/>
</dbReference>
<evidence type="ECO:0000313" key="2">
    <source>
        <dbReference type="Proteomes" id="UP000325598"/>
    </source>
</evidence>
<dbReference type="GO" id="GO:0030077">
    <property type="term" value="C:plasma membrane light-harvesting complex"/>
    <property type="evidence" value="ECO:0007669"/>
    <property type="project" value="InterPro"/>
</dbReference>
<evidence type="ECO:0008006" key="3">
    <source>
        <dbReference type="Google" id="ProtNLM"/>
    </source>
</evidence>
<dbReference type="Gene3D" id="3.90.50.10">
    <property type="entry name" value="Photosynthetic Reaction Center, subunit H, domain 2"/>
    <property type="match status" value="1"/>
</dbReference>
<dbReference type="RefSeq" id="WP_086716934.1">
    <property type="nucleotide sequence ID" value="NZ_BLAG01000004.1"/>
</dbReference>